<comment type="caution">
    <text evidence="1">The sequence shown here is derived from an EMBL/GenBank/DDBJ whole genome shotgun (WGS) entry which is preliminary data.</text>
</comment>
<protein>
    <submittedName>
        <fullName evidence="1">Uncharacterized protein</fullName>
    </submittedName>
</protein>
<dbReference type="AlphaFoldDB" id="A0A645G2N9"/>
<proteinExistence type="predicted"/>
<dbReference type="EMBL" id="VSSQ01068169">
    <property type="protein sequence ID" value="MPN20416.1"/>
    <property type="molecule type" value="Genomic_DNA"/>
</dbReference>
<name>A0A645G2N9_9ZZZZ</name>
<reference evidence="1" key="1">
    <citation type="submission" date="2019-08" db="EMBL/GenBank/DDBJ databases">
        <authorList>
            <person name="Kucharzyk K."/>
            <person name="Murdoch R.W."/>
            <person name="Higgins S."/>
            <person name="Loffler F."/>
        </authorList>
    </citation>
    <scope>NUCLEOTIDE SEQUENCE</scope>
</reference>
<organism evidence="1">
    <name type="scientific">bioreactor metagenome</name>
    <dbReference type="NCBI Taxonomy" id="1076179"/>
    <lineage>
        <taxon>unclassified sequences</taxon>
        <taxon>metagenomes</taxon>
        <taxon>ecological metagenomes</taxon>
    </lineage>
</organism>
<gene>
    <name evidence="1" type="ORF">SDC9_167795</name>
</gene>
<evidence type="ECO:0000313" key="1">
    <source>
        <dbReference type="EMBL" id="MPN20416.1"/>
    </source>
</evidence>
<accession>A0A645G2N9</accession>
<sequence length="86" mass="9152">MSAADITRFGFIIGGTYVLISEPVRAIFTPLPPATTNGAILRPPFLYSISTMFVGKEIAVGKNVSISKVVGLWALSIAPNMVRVSL</sequence>